<evidence type="ECO:0000256" key="7">
    <source>
        <dbReference type="ARBA" id="ARBA00023004"/>
    </source>
</evidence>
<dbReference type="OrthoDB" id="9803142at2"/>
<dbReference type="PANTHER" id="PTHR21366">
    <property type="entry name" value="GLYOXALASE FAMILY PROTEIN"/>
    <property type="match status" value="1"/>
</dbReference>
<keyword evidence="11" id="KW-1185">Reference proteome</keyword>
<evidence type="ECO:0000313" key="11">
    <source>
        <dbReference type="Proteomes" id="UP000282977"/>
    </source>
</evidence>
<dbReference type="InterPro" id="IPR000486">
    <property type="entry name" value="Xdiol_ring_cleave_dOase_1/2"/>
</dbReference>
<name>A0A437J9Y7_9SPHN</name>
<evidence type="ECO:0000313" key="10">
    <source>
        <dbReference type="EMBL" id="RVT42326.1"/>
    </source>
</evidence>
<gene>
    <name evidence="10" type="ORF">ENE74_09035</name>
</gene>
<organism evidence="10 11">
    <name type="scientific">Sphingobium algorifonticola</name>
    <dbReference type="NCBI Taxonomy" id="2008318"/>
    <lineage>
        <taxon>Bacteria</taxon>
        <taxon>Pseudomonadati</taxon>
        <taxon>Pseudomonadota</taxon>
        <taxon>Alphaproteobacteria</taxon>
        <taxon>Sphingomonadales</taxon>
        <taxon>Sphingomonadaceae</taxon>
        <taxon>Sphingobium</taxon>
    </lineage>
</organism>
<dbReference type="PROSITE" id="PS51819">
    <property type="entry name" value="VOC"/>
    <property type="match status" value="1"/>
</dbReference>
<dbReference type="InterPro" id="IPR029068">
    <property type="entry name" value="Glyas_Bleomycin-R_OHBP_Dase"/>
</dbReference>
<keyword evidence="6 8" id="KW-0560">Oxidoreductase</keyword>
<protein>
    <submittedName>
        <fullName evidence="10">Glyoxalase</fullName>
    </submittedName>
</protein>
<evidence type="ECO:0000259" key="9">
    <source>
        <dbReference type="PROSITE" id="PS51819"/>
    </source>
</evidence>
<accession>A0A437J9Y7</accession>
<proteinExistence type="inferred from homology"/>
<dbReference type="Gene3D" id="3.10.180.10">
    <property type="entry name" value="2,3-Dihydroxybiphenyl 1,2-Dioxygenase, domain 1"/>
    <property type="match status" value="1"/>
</dbReference>
<evidence type="ECO:0000256" key="6">
    <source>
        <dbReference type="ARBA" id="ARBA00023002"/>
    </source>
</evidence>
<keyword evidence="5 8" id="KW-0223">Dioxygenase</keyword>
<dbReference type="PROSITE" id="PS00082">
    <property type="entry name" value="EXTRADIOL_DIOXYGENAS"/>
    <property type="match status" value="1"/>
</dbReference>
<dbReference type="GO" id="GO:0008198">
    <property type="term" value="F:ferrous iron binding"/>
    <property type="evidence" value="ECO:0007669"/>
    <property type="project" value="InterPro"/>
</dbReference>
<sequence length="182" mass="20537">MVGFTPNLSHMGIYVRDLAAMEAFYTGVMGLTVTDRGQGIKFPVDYVFMSADPAKHHQIVMCSGRPPNVQFSTVFQMSFRVPDVTALRKMYDLAARLGLADLQPIDHGNALSIYFRDPEGNMIEVYMDTDHYVPQPHYHPIDFSLTDQEILDRANAHALSDAAREPRETWEERMAVIMGARA</sequence>
<evidence type="ECO:0000256" key="8">
    <source>
        <dbReference type="RuleBase" id="RU000683"/>
    </source>
</evidence>
<dbReference type="Pfam" id="PF00903">
    <property type="entry name" value="Glyoxalase"/>
    <property type="match status" value="1"/>
</dbReference>
<dbReference type="InterPro" id="IPR050383">
    <property type="entry name" value="GlyoxalaseI/FosfomycinResist"/>
</dbReference>
<evidence type="ECO:0000256" key="1">
    <source>
        <dbReference type="ARBA" id="ARBA00001954"/>
    </source>
</evidence>
<dbReference type="InterPro" id="IPR004360">
    <property type="entry name" value="Glyas_Fos-R_dOase_dom"/>
</dbReference>
<reference evidence="10 11" key="1">
    <citation type="submission" date="2019-01" db="EMBL/GenBank/DDBJ databases">
        <authorList>
            <person name="Chen W.-M."/>
        </authorList>
    </citation>
    <scope>NUCLEOTIDE SEQUENCE [LARGE SCALE GENOMIC DNA]</scope>
    <source>
        <strain evidence="10 11">TLA-22</strain>
    </source>
</reference>
<keyword evidence="7 8" id="KW-0408">Iron</keyword>
<dbReference type="EMBL" id="RZUL01000002">
    <property type="protein sequence ID" value="RVT42326.1"/>
    <property type="molecule type" value="Genomic_DNA"/>
</dbReference>
<comment type="similarity">
    <text evidence="2 8">Belongs to the extradiol ring-cleavage dioxygenase family.</text>
</comment>
<evidence type="ECO:0000256" key="4">
    <source>
        <dbReference type="ARBA" id="ARBA00022797"/>
    </source>
</evidence>
<dbReference type="GO" id="GO:0051213">
    <property type="term" value="F:dioxygenase activity"/>
    <property type="evidence" value="ECO:0007669"/>
    <property type="project" value="UniProtKB-KW"/>
</dbReference>
<dbReference type="InterPro" id="IPR037523">
    <property type="entry name" value="VOC_core"/>
</dbReference>
<keyword evidence="4 8" id="KW-0058">Aromatic hydrocarbons catabolism</keyword>
<comment type="caution">
    <text evidence="10">The sequence shown here is derived from an EMBL/GenBank/DDBJ whole genome shotgun (WGS) entry which is preliminary data.</text>
</comment>
<evidence type="ECO:0000256" key="2">
    <source>
        <dbReference type="ARBA" id="ARBA00008784"/>
    </source>
</evidence>
<dbReference type="RefSeq" id="WP_127690502.1">
    <property type="nucleotide sequence ID" value="NZ_RZUL01000002.1"/>
</dbReference>
<comment type="cofactor">
    <cofactor evidence="1 8">
        <name>Fe(2+)</name>
        <dbReference type="ChEBI" id="CHEBI:29033"/>
    </cofactor>
</comment>
<dbReference type="AlphaFoldDB" id="A0A437J9Y7"/>
<keyword evidence="3" id="KW-0479">Metal-binding</keyword>
<dbReference type="SUPFAM" id="SSF54593">
    <property type="entry name" value="Glyoxalase/Bleomycin resistance protein/Dihydroxybiphenyl dioxygenase"/>
    <property type="match status" value="1"/>
</dbReference>
<evidence type="ECO:0000256" key="3">
    <source>
        <dbReference type="ARBA" id="ARBA00022723"/>
    </source>
</evidence>
<dbReference type="Proteomes" id="UP000282977">
    <property type="component" value="Unassembled WGS sequence"/>
</dbReference>
<feature type="domain" description="VOC" evidence="9">
    <location>
        <begin position="7"/>
        <end position="128"/>
    </location>
</feature>
<evidence type="ECO:0000256" key="5">
    <source>
        <dbReference type="ARBA" id="ARBA00022964"/>
    </source>
</evidence>